<evidence type="ECO:0000313" key="3">
    <source>
        <dbReference type="Proteomes" id="UP000465866"/>
    </source>
</evidence>
<keyword evidence="3" id="KW-1185">Reference proteome</keyword>
<dbReference type="RefSeq" id="WP_163776761.1">
    <property type="nucleotide sequence ID" value="NZ_AP022569.1"/>
</dbReference>
<dbReference type="SUPFAM" id="SSF53335">
    <property type="entry name" value="S-adenosyl-L-methionine-dependent methyltransferases"/>
    <property type="match status" value="1"/>
</dbReference>
<name>A0A7I7KYJ8_9MYCO</name>
<reference evidence="2 3" key="1">
    <citation type="journal article" date="2019" name="Emerg. Microbes Infect.">
        <title>Comprehensive subspecies identification of 175 nontuberculous mycobacteria species based on 7547 genomic profiles.</title>
        <authorList>
            <person name="Matsumoto Y."/>
            <person name="Kinjo T."/>
            <person name="Motooka D."/>
            <person name="Nabeya D."/>
            <person name="Jung N."/>
            <person name="Uechi K."/>
            <person name="Horii T."/>
            <person name="Iida T."/>
            <person name="Fujita J."/>
            <person name="Nakamura S."/>
        </authorList>
    </citation>
    <scope>NUCLEOTIDE SEQUENCE [LARGE SCALE GENOMIC DNA]</scope>
    <source>
        <strain evidence="2 3">JCM 12404</strain>
    </source>
</reference>
<dbReference type="InterPro" id="IPR052514">
    <property type="entry name" value="SAM-dependent_MTase"/>
</dbReference>
<dbReference type="PANTHER" id="PTHR34203:SF15">
    <property type="entry name" value="SLL1173 PROTEIN"/>
    <property type="match status" value="1"/>
</dbReference>
<dbReference type="Gene3D" id="3.40.50.150">
    <property type="entry name" value="Vaccinia Virus protein VP39"/>
    <property type="match status" value="1"/>
</dbReference>
<gene>
    <name evidence="2" type="ORF">MCOO_26560</name>
</gene>
<feature type="domain" description="Methyltransferase FkbM" evidence="1">
    <location>
        <begin position="116"/>
        <end position="268"/>
    </location>
</feature>
<evidence type="ECO:0000259" key="1">
    <source>
        <dbReference type="Pfam" id="PF05050"/>
    </source>
</evidence>
<dbReference type="KEGG" id="mcoo:MCOO_26560"/>
<sequence length="344" mass="37317">MTERDDVVVKLDEFAEFKRELEQYIETLVLNDSSIIDALARTLGLIAKLEAQAEQHQTWLVAEIRSLTAVVADLGSSTRPSAPVVAPNADEFSALNPEIGLLQHVSSYIDNRTVVDVGAHLGDVAERLLDCGCRVYAFEPFPASFAALQDRLGGRADFTASPSAIGAADGEGKLNIAAAANGAEGLDASLFHSLVDHPLGTSIRFADAVEVQVRSLASLRQKVEIPEQIGILKIDAEGADIEIIKGLGEPDIPVVMTEFWDSQHAFGAGTHGHLGPTVALMRSLGYAWHVVIYHIDENETISYYFNNAQTIPNSWGNAIFFKERSLFARAAQWCEAVLRPTLHG</sequence>
<dbReference type="AlphaFoldDB" id="A0A7I7KYJ8"/>
<dbReference type="NCBIfam" id="TIGR01444">
    <property type="entry name" value="fkbM_fam"/>
    <property type="match status" value="1"/>
</dbReference>
<protein>
    <recommendedName>
        <fullName evidence="1">Methyltransferase FkbM domain-containing protein</fullName>
    </recommendedName>
</protein>
<dbReference type="InterPro" id="IPR029063">
    <property type="entry name" value="SAM-dependent_MTases_sf"/>
</dbReference>
<dbReference type="PANTHER" id="PTHR34203">
    <property type="entry name" value="METHYLTRANSFERASE, FKBM FAMILY PROTEIN"/>
    <property type="match status" value="1"/>
</dbReference>
<dbReference type="InterPro" id="IPR006342">
    <property type="entry name" value="FkbM_mtfrase"/>
</dbReference>
<organism evidence="2 3">
    <name type="scientific">Mycobacterium cookii</name>
    <dbReference type="NCBI Taxonomy" id="1775"/>
    <lineage>
        <taxon>Bacteria</taxon>
        <taxon>Bacillati</taxon>
        <taxon>Actinomycetota</taxon>
        <taxon>Actinomycetes</taxon>
        <taxon>Mycobacteriales</taxon>
        <taxon>Mycobacteriaceae</taxon>
        <taxon>Mycobacterium</taxon>
    </lineage>
</organism>
<dbReference type="Pfam" id="PF05050">
    <property type="entry name" value="Methyltransf_21"/>
    <property type="match status" value="1"/>
</dbReference>
<dbReference type="EMBL" id="AP022569">
    <property type="protein sequence ID" value="BBX46641.1"/>
    <property type="molecule type" value="Genomic_DNA"/>
</dbReference>
<accession>A0A7I7KYJ8</accession>
<evidence type="ECO:0000313" key="2">
    <source>
        <dbReference type="EMBL" id="BBX46641.1"/>
    </source>
</evidence>
<proteinExistence type="predicted"/>
<dbReference type="Proteomes" id="UP000465866">
    <property type="component" value="Chromosome"/>
</dbReference>